<accession>A0A0P7ZMN8</accession>
<dbReference type="AlphaFoldDB" id="A0A0P7ZMN8"/>
<dbReference type="EMBL" id="LJZR01000007">
    <property type="protein sequence ID" value="KPQ36293.1"/>
    <property type="molecule type" value="Genomic_DNA"/>
</dbReference>
<dbReference type="Proteomes" id="UP000050465">
    <property type="component" value="Unassembled WGS sequence"/>
</dbReference>
<dbReference type="STRING" id="1666911.HLUCCA11_07095"/>
<comment type="caution">
    <text evidence="2">The sequence shown here is derived from an EMBL/GenBank/DDBJ whole genome shotgun (WGS) entry which is preliminary data.</text>
</comment>
<sequence>MNSIKRIIGIGLPSLGLVLGFLCLGRAVETALDQNPNRLGKRETITAGLLLGIPSTAGSAWMLMAMRRDRQLIQSRRLQQLFYKAVRANHGRINALQLAMLAEISVEAAQDFLDGWAGPLDADYQIDETGVMVYCFNVSAANLAQLDRFNPFEEV</sequence>
<keyword evidence="1" id="KW-0812">Transmembrane</keyword>
<gene>
    <name evidence="2" type="ORF">HLUCCA11_07095</name>
</gene>
<proteinExistence type="predicted"/>
<evidence type="ECO:0000313" key="2">
    <source>
        <dbReference type="EMBL" id="KPQ36293.1"/>
    </source>
</evidence>
<feature type="transmembrane region" description="Helical" evidence="1">
    <location>
        <begin position="47"/>
        <end position="66"/>
    </location>
</feature>
<evidence type="ECO:0000313" key="3">
    <source>
        <dbReference type="Proteomes" id="UP000050465"/>
    </source>
</evidence>
<keyword evidence="1" id="KW-1133">Transmembrane helix</keyword>
<name>A0A0P7ZMN8_9CYAN</name>
<protein>
    <submittedName>
        <fullName evidence="2">Uncharacterized protein</fullName>
    </submittedName>
</protein>
<evidence type="ECO:0000256" key="1">
    <source>
        <dbReference type="SAM" id="Phobius"/>
    </source>
</evidence>
<feature type="transmembrane region" description="Helical" evidence="1">
    <location>
        <begin position="7"/>
        <end position="27"/>
    </location>
</feature>
<reference evidence="2 3" key="1">
    <citation type="submission" date="2015-09" db="EMBL/GenBank/DDBJ databases">
        <title>Identification and resolution of microdiversity through metagenomic sequencing of parallel consortia.</title>
        <authorList>
            <person name="Nelson W.C."/>
            <person name="Romine M.F."/>
            <person name="Lindemann S.R."/>
        </authorList>
    </citation>
    <scope>NUCLEOTIDE SEQUENCE [LARGE SCALE GENOMIC DNA]</scope>
    <source>
        <strain evidence="2">Ana</strain>
    </source>
</reference>
<organism evidence="2 3">
    <name type="scientific">Phormidesmis priestleyi Ana</name>
    <dbReference type="NCBI Taxonomy" id="1666911"/>
    <lineage>
        <taxon>Bacteria</taxon>
        <taxon>Bacillati</taxon>
        <taxon>Cyanobacteriota</taxon>
        <taxon>Cyanophyceae</taxon>
        <taxon>Leptolyngbyales</taxon>
        <taxon>Leptolyngbyaceae</taxon>
        <taxon>Phormidesmis</taxon>
    </lineage>
</organism>
<keyword evidence="1" id="KW-0472">Membrane</keyword>